<proteinExistence type="predicted"/>
<sequence>MLLQLKEAEVELLKSGLRVEHVAKGDSGKAKVRLKIAIPLNDKVEVPPDLQPVVAQAITAAATQGDDPKAKSSLALNVKWDWSDAKYTFSSPCFGTIETVGSVVLTPQVKVVRGAAQIIMNLEAHLKLSEIAQLAEVVDTDELLTVSTQEAPDQQTDLL</sequence>
<evidence type="ECO:0000313" key="1">
    <source>
        <dbReference type="EMBL" id="QJA84866.1"/>
    </source>
</evidence>
<protein>
    <submittedName>
        <fullName evidence="1">Uncharacterized protein</fullName>
    </submittedName>
</protein>
<organism evidence="1">
    <name type="scientific">viral metagenome</name>
    <dbReference type="NCBI Taxonomy" id="1070528"/>
    <lineage>
        <taxon>unclassified sequences</taxon>
        <taxon>metagenomes</taxon>
        <taxon>organismal metagenomes</taxon>
    </lineage>
</organism>
<gene>
    <name evidence="1" type="ORF">MM415B02339_0008</name>
</gene>
<dbReference type="EMBL" id="MT142538">
    <property type="protein sequence ID" value="QJA84866.1"/>
    <property type="molecule type" value="Genomic_DNA"/>
</dbReference>
<name>A0A6M3KS24_9ZZZZ</name>
<dbReference type="AlphaFoldDB" id="A0A6M3KS24"/>
<accession>A0A6M3KS24</accession>
<reference evidence="1" key="1">
    <citation type="submission" date="2020-03" db="EMBL/GenBank/DDBJ databases">
        <title>The deep terrestrial virosphere.</title>
        <authorList>
            <person name="Holmfeldt K."/>
            <person name="Nilsson E."/>
            <person name="Simone D."/>
            <person name="Lopez-Fernandez M."/>
            <person name="Wu X."/>
            <person name="de Brujin I."/>
            <person name="Lundin D."/>
            <person name="Andersson A."/>
            <person name="Bertilsson S."/>
            <person name="Dopson M."/>
        </authorList>
    </citation>
    <scope>NUCLEOTIDE SEQUENCE</scope>
    <source>
        <strain evidence="1">MM415B02339</strain>
    </source>
</reference>